<dbReference type="PANTHER" id="PTHR43798">
    <property type="entry name" value="MONOACYLGLYCEROL LIPASE"/>
    <property type="match status" value="1"/>
</dbReference>
<feature type="domain" description="AB hydrolase-1" evidence="1">
    <location>
        <begin position="19"/>
        <end position="135"/>
    </location>
</feature>
<dbReference type="Gene3D" id="3.40.50.1820">
    <property type="entry name" value="alpha/beta hydrolase"/>
    <property type="match status" value="1"/>
</dbReference>
<evidence type="ECO:0000313" key="2">
    <source>
        <dbReference type="EMBL" id="GAA5194880.1"/>
    </source>
</evidence>
<proteinExistence type="predicted"/>
<protein>
    <submittedName>
        <fullName evidence="2">Alpha/beta hydrolase</fullName>
    </submittedName>
</protein>
<dbReference type="EMBL" id="BAABLF010000030">
    <property type="protein sequence ID" value="GAA5194880.1"/>
    <property type="molecule type" value="Genomic_DNA"/>
</dbReference>
<dbReference type="Pfam" id="PF00561">
    <property type="entry name" value="Abhydrolase_1"/>
    <property type="match status" value="1"/>
</dbReference>
<dbReference type="InterPro" id="IPR050266">
    <property type="entry name" value="AB_hydrolase_sf"/>
</dbReference>
<evidence type="ECO:0000259" key="1">
    <source>
        <dbReference type="Pfam" id="PF00561"/>
    </source>
</evidence>
<name>A0ABP9SH52_9GAMM</name>
<dbReference type="GO" id="GO:0016787">
    <property type="term" value="F:hydrolase activity"/>
    <property type="evidence" value="ECO:0007669"/>
    <property type="project" value="UniProtKB-KW"/>
</dbReference>
<dbReference type="SUPFAM" id="SSF53474">
    <property type="entry name" value="alpha/beta-Hydrolases"/>
    <property type="match status" value="1"/>
</dbReference>
<dbReference type="InterPro" id="IPR029058">
    <property type="entry name" value="AB_hydrolase_fold"/>
</dbReference>
<keyword evidence="3" id="KW-1185">Reference proteome</keyword>
<gene>
    <name evidence="2" type="ORF">GCM10025772_28870</name>
</gene>
<evidence type="ECO:0000313" key="3">
    <source>
        <dbReference type="Proteomes" id="UP001501600"/>
    </source>
</evidence>
<dbReference type="RefSeq" id="WP_345317883.1">
    <property type="nucleotide sequence ID" value="NZ_BAABLF010000030.1"/>
</dbReference>
<sequence length="269" mass="31531">MAQALLHHKTYQHADPRDWVVLVHGAGGSANIWFKQLRAYREKYNLLLLDLRGHGNSQTMFEGLMEGRYSFKSVTEDVVHLLDHLQIRRAHFVGISLGTIIIRTLAQLQPQRVQSMVLGGAVTRMNKLSQLMIKTGHLLKDILPYMWLYRLFARIIMPQRAQAPSRNLFIREAKKLCQKEFKRWFRLAGEVNPLMRFYNERELPIPTLYIMGENDHMFLKPVKALTQRHRRARLSVIEDCGHVCNVERAEAFNTLSLDFLRRHSRHRPD</sequence>
<reference evidence="3" key="1">
    <citation type="journal article" date="2019" name="Int. J. Syst. Evol. Microbiol.">
        <title>The Global Catalogue of Microorganisms (GCM) 10K type strain sequencing project: providing services to taxonomists for standard genome sequencing and annotation.</title>
        <authorList>
            <consortium name="The Broad Institute Genomics Platform"/>
            <consortium name="The Broad Institute Genome Sequencing Center for Infectious Disease"/>
            <person name="Wu L."/>
            <person name="Ma J."/>
        </authorList>
    </citation>
    <scope>NUCLEOTIDE SEQUENCE [LARGE SCALE GENOMIC DNA]</scope>
    <source>
        <strain evidence="3">JCM 18720</strain>
    </source>
</reference>
<dbReference type="InterPro" id="IPR000073">
    <property type="entry name" value="AB_hydrolase_1"/>
</dbReference>
<dbReference type="Proteomes" id="UP001501600">
    <property type="component" value="Unassembled WGS sequence"/>
</dbReference>
<comment type="caution">
    <text evidence="2">The sequence shown here is derived from an EMBL/GenBank/DDBJ whole genome shotgun (WGS) entry which is preliminary data.</text>
</comment>
<organism evidence="2 3">
    <name type="scientific">Ferrimonas gelatinilytica</name>
    <dbReference type="NCBI Taxonomy" id="1255257"/>
    <lineage>
        <taxon>Bacteria</taxon>
        <taxon>Pseudomonadati</taxon>
        <taxon>Pseudomonadota</taxon>
        <taxon>Gammaproteobacteria</taxon>
        <taxon>Alteromonadales</taxon>
        <taxon>Ferrimonadaceae</taxon>
        <taxon>Ferrimonas</taxon>
    </lineage>
</organism>
<keyword evidence="2" id="KW-0378">Hydrolase</keyword>
<dbReference type="PANTHER" id="PTHR43798:SF33">
    <property type="entry name" value="HYDROLASE, PUTATIVE (AFU_ORTHOLOGUE AFUA_2G14860)-RELATED"/>
    <property type="match status" value="1"/>
</dbReference>
<accession>A0ABP9SH52</accession>